<reference evidence="2" key="1">
    <citation type="submission" date="2025-08" db="UniProtKB">
        <authorList>
            <consortium name="Ensembl"/>
        </authorList>
    </citation>
    <scope>IDENTIFICATION</scope>
</reference>
<keyword evidence="3" id="KW-1185">Reference proteome</keyword>
<evidence type="ECO:0000256" key="1">
    <source>
        <dbReference type="SAM" id="MobiDB-lite"/>
    </source>
</evidence>
<dbReference type="Proteomes" id="UP000472269">
    <property type="component" value="Unplaced"/>
</dbReference>
<protein>
    <submittedName>
        <fullName evidence="2">Uncharacterized protein</fullName>
    </submittedName>
</protein>
<feature type="compositionally biased region" description="Polar residues" evidence="1">
    <location>
        <begin position="14"/>
        <end position="26"/>
    </location>
</feature>
<proteinExistence type="predicted"/>
<organism evidence="2 3">
    <name type="scientific">Athene cunicularia</name>
    <name type="common">Burrowing owl</name>
    <name type="synonym">Speotyto cunicularia</name>
    <dbReference type="NCBI Taxonomy" id="194338"/>
    <lineage>
        <taxon>Eukaryota</taxon>
        <taxon>Metazoa</taxon>
        <taxon>Chordata</taxon>
        <taxon>Craniata</taxon>
        <taxon>Vertebrata</taxon>
        <taxon>Euteleostomi</taxon>
        <taxon>Archelosauria</taxon>
        <taxon>Archosauria</taxon>
        <taxon>Dinosauria</taxon>
        <taxon>Saurischia</taxon>
        <taxon>Theropoda</taxon>
        <taxon>Coelurosauria</taxon>
        <taxon>Aves</taxon>
        <taxon>Neognathae</taxon>
        <taxon>Neoaves</taxon>
        <taxon>Telluraves</taxon>
        <taxon>Strigiformes</taxon>
        <taxon>Strigidae</taxon>
        <taxon>Athene</taxon>
    </lineage>
</organism>
<reference evidence="2" key="2">
    <citation type="submission" date="2025-09" db="UniProtKB">
        <authorList>
            <consortium name="Ensembl"/>
        </authorList>
    </citation>
    <scope>IDENTIFICATION</scope>
</reference>
<feature type="region of interest" description="Disordered" evidence="1">
    <location>
        <begin position="1"/>
        <end position="56"/>
    </location>
</feature>
<dbReference type="Ensembl" id="ENSACUT00000008234.1">
    <property type="protein sequence ID" value="ENSACUP00000007701.1"/>
    <property type="gene ID" value="ENSACUG00000005244.1"/>
</dbReference>
<evidence type="ECO:0000313" key="2">
    <source>
        <dbReference type="Ensembl" id="ENSACUP00000007701.1"/>
    </source>
</evidence>
<dbReference type="AlphaFoldDB" id="A0A663M6Z7"/>
<name>A0A663M6Z7_ATHCN</name>
<sequence>MLSNESAPPPAFGRSNSQASMDSTSMEDFWCEVESIKESSEDGSEEATLLEFKPADGEHTNTTFSSYLVFTSSL</sequence>
<evidence type="ECO:0000313" key="3">
    <source>
        <dbReference type="Proteomes" id="UP000472269"/>
    </source>
</evidence>
<accession>A0A663M6Z7</accession>
<dbReference type="OMA" id="VFECRRW"/>